<dbReference type="PANTHER" id="PTHR23248:SF63">
    <property type="entry name" value="PHOSPHOLIPID SCRAMBLASE"/>
    <property type="match status" value="1"/>
</dbReference>
<dbReference type="InterPro" id="IPR005552">
    <property type="entry name" value="Scramblase"/>
</dbReference>
<proteinExistence type="inferred from homology"/>
<comment type="function">
    <text evidence="2">May mediate accelerated ATP-independent bidirectional transbilayer migration of phospholipids upon binding calcium ions that results in a loss of phospholipid asymmetry in the plasma membrane.</text>
</comment>
<dbReference type="Proteomes" id="UP000494206">
    <property type="component" value="Unassembled WGS sequence"/>
</dbReference>
<keyword evidence="2" id="KW-0449">Lipoprotein</keyword>
<evidence type="ECO:0000313" key="4">
    <source>
        <dbReference type="EMBL" id="CAB3408750.1"/>
    </source>
</evidence>
<evidence type="ECO:0000256" key="2">
    <source>
        <dbReference type="RuleBase" id="RU363116"/>
    </source>
</evidence>
<feature type="compositionally biased region" description="Polar residues" evidence="3">
    <location>
        <begin position="11"/>
        <end position="21"/>
    </location>
</feature>
<dbReference type="EMBL" id="CADEPM010000007">
    <property type="protein sequence ID" value="CAB3408750.1"/>
    <property type="molecule type" value="Genomic_DNA"/>
</dbReference>
<evidence type="ECO:0000256" key="3">
    <source>
        <dbReference type="SAM" id="MobiDB-lite"/>
    </source>
</evidence>
<keyword evidence="2" id="KW-0564">Palmitate</keyword>
<organism evidence="4 5">
    <name type="scientific">Caenorhabditis bovis</name>
    <dbReference type="NCBI Taxonomy" id="2654633"/>
    <lineage>
        <taxon>Eukaryota</taxon>
        <taxon>Metazoa</taxon>
        <taxon>Ecdysozoa</taxon>
        <taxon>Nematoda</taxon>
        <taxon>Chromadorea</taxon>
        <taxon>Rhabditida</taxon>
        <taxon>Rhabditina</taxon>
        <taxon>Rhabditomorpha</taxon>
        <taxon>Rhabditoidea</taxon>
        <taxon>Rhabditidae</taxon>
        <taxon>Peloderinae</taxon>
        <taxon>Caenorhabditis</taxon>
    </lineage>
</organism>
<dbReference type="GO" id="GO:0005886">
    <property type="term" value="C:plasma membrane"/>
    <property type="evidence" value="ECO:0007669"/>
    <property type="project" value="TreeGrafter"/>
</dbReference>
<dbReference type="SUPFAM" id="SSF54518">
    <property type="entry name" value="Tubby C-terminal domain-like"/>
    <property type="match status" value="1"/>
</dbReference>
<feature type="compositionally biased region" description="Pro residues" evidence="3">
    <location>
        <begin position="29"/>
        <end position="38"/>
    </location>
</feature>
<comment type="cofactor">
    <cofactor evidence="2">
        <name>Ca(2+)</name>
        <dbReference type="ChEBI" id="CHEBI:29108"/>
    </cofactor>
</comment>
<name>A0A8S1F4C4_9PELO</name>
<comment type="similarity">
    <text evidence="1 2">Belongs to the phospholipid scramblase family.</text>
</comment>
<accession>A0A8S1F4C4</accession>
<dbReference type="OrthoDB" id="10041953at2759"/>
<evidence type="ECO:0000313" key="5">
    <source>
        <dbReference type="Proteomes" id="UP000494206"/>
    </source>
</evidence>
<keyword evidence="2" id="KW-0106">Calcium</keyword>
<feature type="region of interest" description="Disordered" evidence="3">
    <location>
        <begin position="1"/>
        <end position="38"/>
    </location>
</feature>
<dbReference type="InterPro" id="IPR025659">
    <property type="entry name" value="Tubby-like_C"/>
</dbReference>
<keyword evidence="5" id="KW-1185">Reference proteome</keyword>
<gene>
    <name evidence="4" type="ORF">CBOVIS_LOCUS10491</name>
</gene>
<evidence type="ECO:0000256" key="1">
    <source>
        <dbReference type="ARBA" id="ARBA00005350"/>
    </source>
</evidence>
<sequence length="352" mass="38564">MDQSIPCETKTAPNPTITVQHEANGAPTREPPTTSPPQMVPVIGQTGIMAPPGMMAPITCQPGVMPQMQGGVQYVTPGGCAPPHYYDGSEHFQMQPAITVQPGVPLPPGPLVQPQPVAVMPTIQEIPGVPSGLEYLSYIEAILIHQIADILEMVSNWEISNRYVLKNSNGQQAFYAFEESEFCERQCCGPVRGFTMHIVDNFKREVLTLRRDFKTAIAFGCGACACSRSCQNECTISSPSAGLLGTIRQRFECCQGDFVVMDSDGVEIFQIIGPCCCQLLSCSDKKFNIRTMNNGNIGAITKKWGGFARELFTDADTFSVNFPKDLDVKLKAVLLGATFLIDFMYFEEVKQR</sequence>
<dbReference type="AlphaFoldDB" id="A0A8S1F4C4"/>
<dbReference type="PANTHER" id="PTHR23248">
    <property type="entry name" value="PHOSPHOLIPID SCRAMBLASE-RELATED"/>
    <property type="match status" value="1"/>
</dbReference>
<protein>
    <recommendedName>
        <fullName evidence="2">Phospholipid scramblase</fullName>
    </recommendedName>
</protein>
<dbReference type="GO" id="GO:0017128">
    <property type="term" value="F:phospholipid scramblase activity"/>
    <property type="evidence" value="ECO:0007669"/>
    <property type="project" value="InterPro"/>
</dbReference>
<comment type="caution">
    <text evidence="4">The sequence shown here is derived from an EMBL/GenBank/DDBJ whole genome shotgun (WGS) entry which is preliminary data.</text>
</comment>
<reference evidence="4 5" key="1">
    <citation type="submission" date="2020-04" db="EMBL/GenBank/DDBJ databases">
        <authorList>
            <person name="Laetsch R D."/>
            <person name="Stevens L."/>
            <person name="Kumar S."/>
            <person name="Blaxter L. M."/>
        </authorList>
    </citation>
    <scope>NUCLEOTIDE SEQUENCE [LARGE SCALE GENOMIC DNA]</scope>
</reference>
<dbReference type="Pfam" id="PF03803">
    <property type="entry name" value="Scramblase"/>
    <property type="match status" value="1"/>
</dbReference>